<keyword evidence="1" id="KW-0812">Transmembrane</keyword>
<keyword evidence="1" id="KW-0472">Membrane</keyword>
<feature type="transmembrane region" description="Helical" evidence="1">
    <location>
        <begin position="32"/>
        <end position="52"/>
    </location>
</feature>
<dbReference type="OMA" id="ARNDSWF"/>
<proteinExistence type="predicted"/>
<keyword evidence="3" id="KW-1185">Reference proteome</keyword>
<reference evidence="2 3" key="1">
    <citation type="submission" date="2012-04" db="EMBL/GenBank/DDBJ databases">
        <title>The Genome Sequence of Saprolegnia declina VS20.</title>
        <authorList>
            <consortium name="The Broad Institute Genome Sequencing Platform"/>
            <person name="Russ C."/>
            <person name="Nusbaum C."/>
            <person name="Tyler B."/>
            <person name="van West P."/>
            <person name="Dieguez-Uribeondo J."/>
            <person name="de Bruijn I."/>
            <person name="Tripathy S."/>
            <person name="Jiang R."/>
            <person name="Young S.K."/>
            <person name="Zeng Q."/>
            <person name="Gargeya S."/>
            <person name="Fitzgerald M."/>
            <person name="Haas B."/>
            <person name="Abouelleil A."/>
            <person name="Alvarado L."/>
            <person name="Arachchi H.M."/>
            <person name="Berlin A."/>
            <person name="Chapman S.B."/>
            <person name="Goldberg J."/>
            <person name="Griggs A."/>
            <person name="Gujja S."/>
            <person name="Hansen M."/>
            <person name="Howarth C."/>
            <person name="Imamovic A."/>
            <person name="Larimer J."/>
            <person name="McCowen C."/>
            <person name="Montmayeur A."/>
            <person name="Murphy C."/>
            <person name="Neiman D."/>
            <person name="Pearson M."/>
            <person name="Priest M."/>
            <person name="Roberts A."/>
            <person name="Saif S."/>
            <person name="Shea T."/>
            <person name="Sisk P."/>
            <person name="Sykes S."/>
            <person name="Wortman J."/>
            <person name="Nusbaum C."/>
            <person name="Birren B."/>
        </authorList>
    </citation>
    <scope>NUCLEOTIDE SEQUENCE [LARGE SCALE GENOMIC DNA]</scope>
    <source>
        <strain evidence="2 3">VS20</strain>
    </source>
</reference>
<sequence length="245" mass="27445">MPLPEQRSLPLTSVDRALLPPKRHQRRGRLPLLYLLLLLLSSMTTCMVVSIMQRMSLEATLLRVVQDLRHATLLHGENGLVHAAIQRPRVSSAMLDSECKVLGTLYLHLVDRQSHLLMEILRGAHVVVADDRGYYYDLLQNVSGQAYARISSHYSAAPQYAVPQGPLLDTILVGTTARNDSWFQFEGASWDPFAKPVDSALHVLHYLEYSLRGVQVGPLGTSAFTDKTPLRIAFAPIPPRFMFVH</sequence>
<evidence type="ECO:0000313" key="3">
    <source>
        <dbReference type="Proteomes" id="UP000030762"/>
    </source>
</evidence>
<keyword evidence="1" id="KW-1133">Transmembrane helix</keyword>
<accession>T0QSA4</accession>
<dbReference type="eggNOG" id="ENOG502STBM">
    <property type="taxonomic scope" value="Eukaryota"/>
</dbReference>
<evidence type="ECO:0000313" key="2">
    <source>
        <dbReference type="EMBL" id="EQC36875.1"/>
    </source>
</evidence>
<organism evidence="2 3">
    <name type="scientific">Saprolegnia diclina (strain VS20)</name>
    <dbReference type="NCBI Taxonomy" id="1156394"/>
    <lineage>
        <taxon>Eukaryota</taxon>
        <taxon>Sar</taxon>
        <taxon>Stramenopiles</taxon>
        <taxon>Oomycota</taxon>
        <taxon>Saprolegniomycetes</taxon>
        <taxon>Saprolegniales</taxon>
        <taxon>Saprolegniaceae</taxon>
        <taxon>Saprolegnia</taxon>
    </lineage>
</organism>
<dbReference type="GeneID" id="19946432"/>
<name>T0QSA4_SAPDV</name>
<dbReference type="InParanoid" id="T0QSA4"/>
<dbReference type="Proteomes" id="UP000030762">
    <property type="component" value="Unassembled WGS sequence"/>
</dbReference>
<dbReference type="OrthoDB" id="64880at2759"/>
<protein>
    <submittedName>
        <fullName evidence="2">Uncharacterized protein</fullName>
    </submittedName>
</protein>
<dbReference type="RefSeq" id="XP_008609656.1">
    <property type="nucleotide sequence ID" value="XM_008611434.1"/>
</dbReference>
<evidence type="ECO:0000256" key="1">
    <source>
        <dbReference type="SAM" id="Phobius"/>
    </source>
</evidence>
<dbReference type="AlphaFoldDB" id="T0QSA4"/>
<dbReference type="VEuPathDB" id="FungiDB:SDRG_05705"/>
<gene>
    <name evidence="2" type="ORF">SDRG_05705</name>
</gene>
<dbReference type="EMBL" id="JH767146">
    <property type="protein sequence ID" value="EQC36875.1"/>
    <property type="molecule type" value="Genomic_DNA"/>
</dbReference>